<name>A0AAD9C929_DISEL</name>
<gene>
    <name evidence="2" type="ORF">KUDE01_017311</name>
</gene>
<keyword evidence="3" id="KW-1185">Reference proteome</keyword>
<organism evidence="2 3">
    <name type="scientific">Dissostichus eleginoides</name>
    <name type="common">Patagonian toothfish</name>
    <name type="synonym">Dissostichus amissus</name>
    <dbReference type="NCBI Taxonomy" id="100907"/>
    <lineage>
        <taxon>Eukaryota</taxon>
        <taxon>Metazoa</taxon>
        <taxon>Chordata</taxon>
        <taxon>Craniata</taxon>
        <taxon>Vertebrata</taxon>
        <taxon>Euteleostomi</taxon>
        <taxon>Actinopterygii</taxon>
        <taxon>Neopterygii</taxon>
        <taxon>Teleostei</taxon>
        <taxon>Neoteleostei</taxon>
        <taxon>Acanthomorphata</taxon>
        <taxon>Eupercaria</taxon>
        <taxon>Perciformes</taxon>
        <taxon>Notothenioidei</taxon>
        <taxon>Nototheniidae</taxon>
        <taxon>Dissostichus</taxon>
    </lineage>
</organism>
<evidence type="ECO:0000256" key="1">
    <source>
        <dbReference type="SAM" id="MobiDB-lite"/>
    </source>
</evidence>
<dbReference type="Proteomes" id="UP001228049">
    <property type="component" value="Unassembled WGS sequence"/>
</dbReference>
<protein>
    <submittedName>
        <fullName evidence="2">Anhydro-N-acetylmuramic acid kinase</fullName>
    </submittedName>
</protein>
<dbReference type="AlphaFoldDB" id="A0AAD9C929"/>
<keyword evidence="2" id="KW-0808">Transferase</keyword>
<comment type="caution">
    <text evidence="2">The sequence shown here is derived from an EMBL/GenBank/DDBJ whole genome shotgun (WGS) entry which is preliminary data.</text>
</comment>
<sequence length="90" mass="9857">MVLRAGLECLHGMEPTYTDPEAQSPNPRASQRERHPPAYLDDYVVANLPHEGQNQTTQQAPPLTVLAVSRRGTHLRGVAAPDPDAQLAHQ</sequence>
<feature type="region of interest" description="Disordered" evidence="1">
    <location>
        <begin position="1"/>
        <end position="36"/>
    </location>
</feature>
<evidence type="ECO:0000313" key="3">
    <source>
        <dbReference type="Proteomes" id="UP001228049"/>
    </source>
</evidence>
<evidence type="ECO:0000313" key="2">
    <source>
        <dbReference type="EMBL" id="KAK1897780.1"/>
    </source>
</evidence>
<dbReference type="GO" id="GO:0016301">
    <property type="term" value="F:kinase activity"/>
    <property type="evidence" value="ECO:0007669"/>
    <property type="project" value="UniProtKB-KW"/>
</dbReference>
<dbReference type="EMBL" id="JASDAP010000008">
    <property type="protein sequence ID" value="KAK1897780.1"/>
    <property type="molecule type" value="Genomic_DNA"/>
</dbReference>
<keyword evidence="2" id="KW-0418">Kinase</keyword>
<proteinExistence type="predicted"/>
<reference evidence="2" key="1">
    <citation type="submission" date="2023-04" db="EMBL/GenBank/DDBJ databases">
        <title>Chromosome-level genome of Chaenocephalus aceratus.</title>
        <authorList>
            <person name="Park H."/>
        </authorList>
    </citation>
    <scope>NUCLEOTIDE SEQUENCE</scope>
    <source>
        <strain evidence="2">DE</strain>
        <tissue evidence="2">Muscle</tissue>
    </source>
</reference>
<accession>A0AAD9C929</accession>